<sequence>MFRPDKSATAEADRSEKGRRFSQTLLFKMSLRMGVVAAIFFVIQVAAVVWMYAHRPNELDQLLVSAEAQRIASELRQTSPGAEFSIPPDLKKPLAGNTQRAFVIHDHRGRVVGRFNDGDLRVADSPPSSFIKIRTQRETLYDHFLLSGTRRVTMNGHPLWVSVAISGQGFEPFIPIIFTEIRVHVLFPVVLITLLFLLFNYGVVKRTLKPLNDTIATVNQVDPADPSARVPSSSYSWELRALTESTNQMLERVQQSVHMLRDFSGNVAHELRTPLAIMLLTIRKLPDDEFRDSLYRDTVGMQRLVEQLLDLSQAESLTIQRDAARVNLGQVAETVVGGLVPLALSRQRFIDYSDEGASLVRGHEEAIARALRNVVENALAHTPVDTGIEVTSGPGPGFEVRDHGPGIPQASRHRVKERFYRGTGEKSDGAGLGLAIATTIVEAHGGCLEIGDADDGGALVRLMFVAQSSEEHDSQSPLMVRQGDAPKKSPDDDQHNGSGLPMA</sequence>
<protein>
    <recommendedName>
        <fullName evidence="3">histidine kinase</fullName>
        <ecNumber evidence="3">2.7.13.3</ecNumber>
    </recommendedName>
</protein>
<keyword evidence="4" id="KW-0597">Phosphoprotein</keyword>
<evidence type="ECO:0000256" key="7">
    <source>
        <dbReference type="ARBA" id="ARBA00022777"/>
    </source>
</evidence>
<dbReference type="PANTHER" id="PTHR45436:SF15">
    <property type="entry name" value="SENSOR HISTIDINE KINASE CUSS"/>
    <property type="match status" value="1"/>
</dbReference>
<dbReference type="GO" id="GO:0000155">
    <property type="term" value="F:phosphorelay sensor kinase activity"/>
    <property type="evidence" value="ECO:0007669"/>
    <property type="project" value="InterPro"/>
</dbReference>
<evidence type="ECO:0000256" key="1">
    <source>
        <dbReference type="ARBA" id="ARBA00000085"/>
    </source>
</evidence>
<dbReference type="PANTHER" id="PTHR45436">
    <property type="entry name" value="SENSOR HISTIDINE KINASE YKOH"/>
    <property type="match status" value="1"/>
</dbReference>
<dbReference type="EC" id="2.7.13.3" evidence="3"/>
<dbReference type="InterPro" id="IPR005467">
    <property type="entry name" value="His_kinase_dom"/>
</dbReference>
<keyword evidence="5" id="KW-0808">Transferase</keyword>
<reference evidence="15 16" key="1">
    <citation type="submission" date="2018-06" db="EMBL/GenBank/DDBJ databases">
        <title>Comparative analysis of microorganisms from saline springs in Andes Mountain Range, Colombia.</title>
        <authorList>
            <person name="Rubin E."/>
        </authorList>
    </citation>
    <scope>NUCLEOTIDE SEQUENCE [LARGE SCALE GENOMIC DNA]</scope>
    <source>
        <strain evidence="15 16">USBA-857</strain>
    </source>
</reference>
<keyword evidence="7 15" id="KW-0418">Kinase</keyword>
<keyword evidence="6 12" id="KW-0812">Transmembrane</keyword>
<evidence type="ECO:0000256" key="6">
    <source>
        <dbReference type="ARBA" id="ARBA00022692"/>
    </source>
</evidence>
<dbReference type="InterPro" id="IPR003594">
    <property type="entry name" value="HATPase_dom"/>
</dbReference>
<gene>
    <name evidence="15" type="ORF">BCL93_10531</name>
</gene>
<evidence type="ECO:0000259" key="14">
    <source>
        <dbReference type="PROSITE" id="PS50885"/>
    </source>
</evidence>
<dbReference type="Pfam" id="PF00512">
    <property type="entry name" value="HisKA"/>
    <property type="match status" value="1"/>
</dbReference>
<dbReference type="PRINTS" id="PR00344">
    <property type="entry name" value="BCTRLSENSOR"/>
</dbReference>
<proteinExistence type="predicted"/>
<dbReference type="CDD" id="cd00075">
    <property type="entry name" value="HATPase"/>
    <property type="match status" value="1"/>
</dbReference>
<dbReference type="SMART" id="SM00388">
    <property type="entry name" value="HisKA"/>
    <property type="match status" value="1"/>
</dbReference>
<dbReference type="SUPFAM" id="SSF55874">
    <property type="entry name" value="ATPase domain of HSP90 chaperone/DNA topoisomerase II/histidine kinase"/>
    <property type="match status" value="1"/>
</dbReference>
<dbReference type="InterPro" id="IPR036097">
    <property type="entry name" value="HisK_dim/P_sf"/>
</dbReference>
<evidence type="ECO:0000256" key="3">
    <source>
        <dbReference type="ARBA" id="ARBA00012438"/>
    </source>
</evidence>
<keyword evidence="10 12" id="KW-0472">Membrane</keyword>
<dbReference type="RefSeq" id="WP_112054784.1">
    <property type="nucleotide sequence ID" value="NZ_QLSX01000005.1"/>
</dbReference>
<keyword evidence="9" id="KW-0902">Two-component regulatory system</keyword>
<evidence type="ECO:0000256" key="10">
    <source>
        <dbReference type="ARBA" id="ARBA00023136"/>
    </source>
</evidence>
<evidence type="ECO:0000313" key="16">
    <source>
        <dbReference type="Proteomes" id="UP000249700"/>
    </source>
</evidence>
<comment type="subcellular location">
    <subcellularLocation>
        <location evidence="2">Membrane</location>
        <topology evidence="2">Multi-pass membrane protein</topology>
    </subcellularLocation>
</comment>
<dbReference type="InterPro" id="IPR004358">
    <property type="entry name" value="Sig_transdc_His_kin-like_C"/>
</dbReference>
<dbReference type="Proteomes" id="UP000249700">
    <property type="component" value="Unassembled WGS sequence"/>
</dbReference>
<keyword evidence="8 12" id="KW-1133">Transmembrane helix</keyword>
<dbReference type="CDD" id="cd00082">
    <property type="entry name" value="HisKA"/>
    <property type="match status" value="1"/>
</dbReference>
<feature type="region of interest" description="Disordered" evidence="11">
    <location>
        <begin position="469"/>
        <end position="503"/>
    </location>
</feature>
<feature type="compositionally biased region" description="Basic and acidic residues" evidence="11">
    <location>
        <begin position="484"/>
        <end position="495"/>
    </location>
</feature>
<comment type="caution">
    <text evidence="15">The sequence shown here is derived from an EMBL/GenBank/DDBJ whole genome shotgun (WGS) entry which is preliminary data.</text>
</comment>
<dbReference type="InterPro" id="IPR003660">
    <property type="entry name" value="HAMP_dom"/>
</dbReference>
<evidence type="ECO:0000256" key="12">
    <source>
        <dbReference type="SAM" id="Phobius"/>
    </source>
</evidence>
<dbReference type="EMBL" id="QLSX01000005">
    <property type="protein sequence ID" value="RAR61434.1"/>
    <property type="molecule type" value="Genomic_DNA"/>
</dbReference>
<dbReference type="GO" id="GO:0005886">
    <property type="term" value="C:plasma membrane"/>
    <property type="evidence" value="ECO:0007669"/>
    <property type="project" value="TreeGrafter"/>
</dbReference>
<evidence type="ECO:0000313" key="15">
    <source>
        <dbReference type="EMBL" id="RAR61434.1"/>
    </source>
</evidence>
<organism evidence="15 16">
    <name type="scientific">Onishia taeanensis</name>
    <dbReference type="NCBI Taxonomy" id="284577"/>
    <lineage>
        <taxon>Bacteria</taxon>
        <taxon>Pseudomonadati</taxon>
        <taxon>Pseudomonadota</taxon>
        <taxon>Gammaproteobacteria</taxon>
        <taxon>Oceanospirillales</taxon>
        <taxon>Halomonadaceae</taxon>
        <taxon>Onishia</taxon>
    </lineage>
</organism>
<dbReference type="SUPFAM" id="SSF47384">
    <property type="entry name" value="Homodimeric domain of signal transducing histidine kinase"/>
    <property type="match status" value="1"/>
</dbReference>
<dbReference type="Gene3D" id="3.30.565.10">
    <property type="entry name" value="Histidine kinase-like ATPase, C-terminal domain"/>
    <property type="match status" value="1"/>
</dbReference>
<name>A0A328XPP2_9GAMM</name>
<evidence type="ECO:0000256" key="5">
    <source>
        <dbReference type="ARBA" id="ARBA00022679"/>
    </source>
</evidence>
<dbReference type="Gene3D" id="1.10.287.130">
    <property type="match status" value="1"/>
</dbReference>
<dbReference type="Pfam" id="PF02518">
    <property type="entry name" value="HATPase_c"/>
    <property type="match status" value="1"/>
</dbReference>
<evidence type="ECO:0000256" key="8">
    <source>
        <dbReference type="ARBA" id="ARBA00022989"/>
    </source>
</evidence>
<dbReference type="PROSITE" id="PS50885">
    <property type="entry name" value="HAMP"/>
    <property type="match status" value="1"/>
</dbReference>
<accession>A0A328XPP2</accession>
<feature type="domain" description="HAMP" evidence="14">
    <location>
        <begin position="205"/>
        <end position="258"/>
    </location>
</feature>
<dbReference type="SMART" id="SM00387">
    <property type="entry name" value="HATPase_c"/>
    <property type="match status" value="1"/>
</dbReference>
<comment type="catalytic activity">
    <reaction evidence="1">
        <text>ATP + protein L-histidine = ADP + protein N-phospho-L-histidine.</text>
        <dbReference type="EC" id="2.7.13.3"/>
    </reaction>
</comment>
<evidence type="ECO:0000256" key="2">
    <source>
        <dbReference type="ARBA" id="ARBA00004141"/>
    </source>
</evidence>
<dbReference type="InterPro" id="IPR050428">
    <property type="entry name" value="TCS_sensor_his_kinase"/>
</dbReference>
<dbReference type="AlphaFoldDB" id="A0A328XPP2"/>
<evidence type="ECO:0000256" key="9">
    <source>
        <dbReference type="ARBA" id="ARBA00023012"/>
    </source>
</evidence>
<dbReference type="OrthoDB" id="9804645at2"/>
<feature type="transmembrane region" description="Helical" evidence="12">
    <location>
        <begin position="29"/>
        <end position="53"/>
    </location>
</feature>
<feature type="domain" description="Histidine kinase" evidence="13">
    <location>
        <begin position="266"/>
        <end position="468"/>
    </location>
</feature>
<dbReference type="InterPro" id="IPR036890">
    <property type="entry name" value="HATPase_C_sf"/>
</dbReference>
<evidence type="ECO:0000256" key="11">
    <source>
        <dbReference type="SAM" id="MobiDB-lite"/>
    </source>
</evidence>
<dbReference type="SMART" id="SM00304">
    <property type="entry name" value="HAMP"/>
    <property type="match status" value="1"/>
</dbReference>
<feature type="transmembrane region" description="Helical" evidence="12">
    <location>
        <begin position="185"/>
        <end position="204"/>
    </location>
</feature>
<dbReference type="InterPro" id="IPR003661">
    <property type="entry name" value="HisK_dim/P_dom"/>
</dbReference>
<evidence type="ECO:0000259" key="13">
    <source>
        <dbReference type="PROSITE" id="PS50109"/>
    </source>
</evidence>
<evidence type="ECO:0000256" key="4">
    <source>
        <dbReference type="ARBA" id="ARBA00022553"/>
    </source>
</evidence>
<dbReference type="PROSITE" id="PS50109">
    <property type="entry name" value="HIS_KIN"/>
    <property type="match status" value="1"/>
</dbReference>
<feature type="transmembrane region" description="Helical" evidence="12">
    <location>
        <begin position="159"/>
        <end position="178"/>
    </location>
</feature>